<evidence type="ECO:0000313" key="3">
    <source>
        <dbReference type="Proteomes" id="UP000054217"/>
    </source>
</evidence>
<evidence type="ECO:0000256" key="1">
    <source>
        <dbReference type="SAM" id="MobiDB-lite"/>
    </source>
</evidence>
<feature type="non-terminal residue" evidence="2">
    <location>
        <position position="141"/>
    </location>
</feature>
<name>A0A0C3P4M9_PISTI</name>
<dbReference type="HOGENOM" id="CLU_1830004_0_0_1"/>
<reference evidence="3" key="2">
    <citation type="submission" date="2015-01" db="EMBL/GenBank/DDBJ databases">
        <title>Evolutionary Origins and Diversification of the Mycorrhizal Mutualists.</title>
        <authorList>
            <consortium name="DOE Joint Genome Institute"/>
            <consortium name="Mycorrhizal Genomics Consortium"/>
            <person name="Kohler A."/>
            <person name="Kuo A."/>
            <person name="Nagy L.G."/>
            <person name="Floudas D."/>
            <person name="Copeland A."/>
            <person name="Barry K.W."/>
            <person name="Cichocki N."/>
            <person name="Veneault-Fourrey C."/>
            <person name="LaButti K."/>
            <person name="Lindquist E.A."/>
            <person name="Lipzen A."/>
            <person name="Lundell T."/>
            <person name="Morin E."/>
            <person name="Murat C."/>
            <person name="Riley R."/>
            <person name="Ohm R."/>
            <person name="Sun H."/>
            <person name="Tunlid A."/>
            <person name="Henrissat B."/>
            <person name="Grigoriev I.V."/>
            <person name="Hibbett D.S."/>
            <person name="Martin F."/>
        </authorList>
    </citation>
    <scope>NUCLEOTIDE SEQUENCE [LARGE SCALE GENOMIC DNA]</scope>
    <source>
        <strain evidence="3">Marx 270</strain>
    </source>
</reference>
<sequence>MPPSLRSRRYCCMQMNFDDDYTLENVPQEILNLVSLDNSINVDVLSMGGLAGSGLDDQAAEDLGLIKNHWVWRLVVEAPHGGNGLIQFGFNVSRTASVPSDKAQYNADSVRWLGSDLSGSSRNGKDASSDDVGSIDGYYTA</sequence>
<accession>A0A0C3P4M9</accession>
<protein>
    <submittedName>
        <fullName evidence="2">Uncharacterized protein</fullName>
    </submittedName>
</protein>
<dbReference type="AlphaFoldDB" id="A0A0C3P4M9"/>
<dbReference type="InParanoid" id="A0A0C3P4M9"/>
<dbReference type="EMBL" id="KN831958">
    <property type="protein sequence ID" value="KIO08015.1"/>
    <property type="molecule type" value="Genomic_DNA"/>
</dbReference>
<evidence type="ECO:0000313" key="2">
    <source>
        <dbReference type="EMBL" id="KIO08015.1"/>
    </source>
</evidence>
<keyword evidence="3" id="KW-1185">Reference proteome</keyword>
<organism evidence="2 3">
    <name type="scientific">Pisolithus tinctorius Marx 270</name>
    <dbReference type="NCBI Taxonomy" id="870435"/>
    <lineage>
        <taxon>Eukaryota</taxon>
        <taxon>Fungi</taxon>
        <taxon>Dikarya</taxon>
        <taxon>Basidiomycota</taxon>
        <taxon>Agaricomycotina</taxon>
        <taxon>Agaricomycetes</taxon>
        <taxon>Agaricomycetidae</taxon>
        <taxon>Boletales</taxon>
        <taxon>Sclerodermatineae</taxon>
        <taxon>Pisolithaceae</taxon>
        <taxon>Pisolithus</taxon>
    </lineage>
</organism>
<dbReference type="Proteomes" id="UP000054217">
    <property type="component" value="Unassembled WGS sequence"/>
</dbReference>
<reference evidence="2 3" key="1">
    <citation type="submission" date="2014-04" db="EMBL/GenBank/DDBJ databases">
        <authorList>
            <consortium name="DOE Joint Genome Institute"/>
            <person name="Kuo A."/>
            <person name="Kohler A."/>
            <person name="Costa M.D."/>
            <person name="Nagy L.G."/>
            <person name="Floudas D."/>
            <person name="Copeland A."/>
            <person name="Barry K.W."/>
            <person name="Cichocki N."/>
            <person name="Veneault-Fourrey C."/>
            <person name="LaButti K."/>
            <person name="Lindquist E.A."/>
            <person name="Lipzen A."/>
            <person name="Lundell T."/>
            <person name="Morin E."/>
            <person name="Murat C."/>
            <person name="Sun H."/>
            <person name="Tunlid A."/>
            <person name="Henrissat B."/>
            <person name="Grigoriev I.V."/>
            <person name="Hibbett D.S."/>
            <person name="Martin F."/>
            <person name="Nordberg H.P."/>
            <person name="Cantor M.N."/>
            <person name="Hua S.X."/>
        </authorList>
    </citation>
    <scope>NUCLEOTIDE SEQUENCE [LARGE SCALE GENOMIC DNA]</scope>
    <source>
        <strain evidence="2 3">Marx 270</strain>
    </source>
</reference>
<feature type="region of interest" description="Disordered" evidence="1">
    <location>
        <begin position="118"/>
        <end position="141"/>
    </location>
</feature>
<gene>
    <name evidence="2" type="ORF">M404DRAFT_23263</name>
</gene>
<dbReference type="OrthoDB" id="3266450at2759"/>
<proteinExistence type="predicted"/>